<accession>G0EZU3</accession>
<dbReference type="EMBL" id="CP002877">
    <property type="protein sequence ID" value="AEI77528.1"/>
    <property type="molecule type" value="Genomic_DNA"/>
</dbReference>
<evidence type="ECO:0000313" key="1">
    <source>
        <dbReference type="EMBL" id="AEI77528.1"/>
    </source>
</evidence>
<evidence type="ECO:0000313" key="2">
    <source>
        <dbReference type="Proteomes" id="UP000006798"/>
    </source>
</evidence>
<organism evidence="1 2">
    <name type="scientific">Cupriavidus necator (strain ATCC 43291 / DSM 13513 / CCUG 52238 / LMG 8453 / N-1)</name>
    <name type="common">Ralstonia eutropha</name>
    <dbReference type="NCBI Taxonomy" id="1042878"/>
    <lineage>
        <taxon>Bacteria</taxon>
        <taxon>Pseudomonadati</taxon>
        <taxon>Pseudomonadota</taxon>
        <taxon>Betaproteobacteria</taxon>
        <taxon>Burkholderiales</taxon>
        <taxon>Burkholderiaceae</taxon>
        <taxon>Cupriavidus</taxon>
    </lineage>
</organism>
<reference evidence="1 2" key="1">
    <citation type="journal article" date="2011" name="J. Bacteriol.">
        <title>Complete genome sequence of the type strain Cupriavidus necator N-1.</title>
        <authorList>
            <person name="Poehlein A."/>
            <person name="Kusian B."/>
            <person name="Friedrich B."/>
            <person name="Daniel R."/>
            <person name="Bowien B."/>
        </authorList>
    </citation>
    <scope>NUCLEOTIDE SEQUENCE [LARGE SCALE GENOMIC DNA]</scope>
    <source>
        <strain evidence="2">ATCC 43291 / DSM 13513 / CCUG 52238 / LMG 8453 / N-1</strain>
    </source>
</reference>
<dbReference type="Proteomes" id="UP000006798">
    <property type="component" value="Chromosome 1"/>
</dbReference>
<sequence>MGTITQRVRKDGSIGYTAQVRLSQGSAVVFNLAHLSSVFSIAQPAWRSPLNEQAMADACKVLGKLGGISRSKRQ</sequence>
<proteinExistence type="predicted"/>
<gene>
    <name evidence="1" type="ordered locus">CNE_1c21940</name>
</gene>
<dbReference type="AlphaFoldDB" id="G0EZU3"/>
<dbReference type="HOGENOM" id="CLU_2681508_0_0_4"/>
<protein>
    <submittedName>
        <fullName evidence="1">Uncharacterized protein</fullName>
    </submittedName>
</protein>
<name>G0EZU3_CUPNN</name>
<dbReference type="KEGG" id="cnc:CNE_1c21940"/>